<proteinExistence type="predicted"/>
<evidence type="ECO:0000313" key="1">
    <source>
        <dbReference type="EMBL" id="KAJ0011091.1"/>
    </source>
</evidence>
<protein>
    <submittedName>
        <fullName evidence="1">Uncharacterized protein</fullName>
    </submittedName>
</protein>
<sequence>MVHEATDKIIHCFFGLPIGILLFIAQLCMLSMVTLNVESYGRV</sequence>
<comment type="caution">
    <text evidence="1">The sequence shown here is derived from an EMBL/GenBank/DDBJ whole genome shotgun (WGS) entry which is preliminary data.</text>
</comment>
<organism evidence="1 2">
    <name type="scientific">Pistacia integerrima</name>
    <dbReference type="NCBI Taxonomy" id="434235"/>
    <lineage>
        <taxon>Eukaryota</taxon>
        <taxon>Viridiplantae</taxon>
        <taxon>Streptophyta</taxon>
        <taxon>Embryophyta</taxon>
        <taxon>Tracheophyta</taxon>
        <taxon>Spermatophyta</taxon>
        <taxon>Magnoliopsida</taxon>
        <taxon>eudicotyledons</taxon>
        <taxon>Gunneridae</taxon>
        <taxon>Pentapetalae</taxon>
        <taxon>rosids</taxon>
        <taxon>malvids</taxon>
        <taxon>Sapindales</taxon>
        <taxon>Anacardiaceae</taxon>
        <taxon>Pistacia</taxon>
    </lineage>
</organism>
<keyword evidence="2" id="KW-1185">Reference proteome</keyword>
<accession>A0ACC0X8B4</accession>
<evidence type="ECO:0000313" key="2">
    <source>
        <dbReference type="Proteomes" id="UP001163603"/>
    </source>
</evidence>
<name>A0ACC0X8B4_9ROSI</name>
<dbReference type="Proteomes" id="UP001163603">
    <property type="component" value="Chromosome 14"/>
</dbReference>
<gene>
    <name evidence="1" type="ORF">Pint_33395</name>
</gene>
<dbReference type="EMBL" id="CM047749">
    <property type="protein sequence ID" value="KAJ0011091.1"/>
    <property type="molecule type" value="Genomic_DNA"/>
</dbReference>
<reference evidence="2" key="1">
    <citation type="journal article" date="2023" name="G3 (Bethesda)">
        <title>Genome assembly and association tests identify interacting loci associated with vigor, precocity, and sex in interspecific pistachio rootstocks.</title>
        <authorList>
            <person name="Palmer W."/>
            <person name="Jacygrad E."/>
            <person name="Sagayaradj S."/>
            <person name="Cavanaugh K."/>
            <person name="Han R."/>
            <person name="Bertier L."/>
            <person name="Beede B."/>
            <person name="Kafkas S."/>
            <person name="Golino D."/>
            <person name="Preece J."/>
            <person name="Michelmore R."/>
        </authorList>
    </citation>
    <scope>NUCLEOTIDE SEQUENCE [LARGE SCALE GENOMIC DNA]</scope>
</reference>